<feature type="region of interest" description="Disordered" evidence="1">
    <location>
        <begin position="1"/>
        <end position="31"/>
    </location>
</feature>
<gene>
    <name evidence="2" type="ORF">DP114_13455</name>
</gene>
<organism evidence="2 3">
    <name type="scientific">Brasilonema sennae CENA114</name>
    <dbReference type="NCBI Taxonomy" id="415709"/>
    <lineage>
        <taxon>Bacteria</taxon>
        <taxon>Bacillati</taxon>
        <taxon>Cyanobacteriota</taxon>
        <taxon>Cyanophyceae</taxon>
        <taxon>Nostocales</taxon>
        <taxon>Scytonemataceae</taxon>
        <taxon>Brasilonema</taxon>
        <taxon>Bromeliae group (in: Brasilonema)</taxon>
    </lineage>
</organism>
<dbReference type="Proteomes" id="UP000503129">
    <property type="component" value="Chromosome"/>
</dbReference>
<dbReference type="EMBL" id="CP030118">
    <property type="protein sequence ID" value="QDL08764.1"/>
    <property type="molecule type" value="Genomic_DNA"/>
</dbReference>
<protein>
    <submittedName>
        <fullName evidence="2">Uncharacterized protein</fullName>
    </submittedName>
</protein>
<proteinExistence type="predicted"/>
<accession>A0A856MEM1</accession>
<dbReference type="KEGG" id="bsen:DP114_13455"/>
<keyword evidence="3" id="KW-1185">Reference proteome</keyword>
<evidence type="ECO:0000313" key="3">
    <source>
        <dbReference type="Proteomes" id="UP000503129"/>
    </source>
</evidence>
<reference evidence="2 3" key="1">
    <citation type="submission" date="2018-06" db="EMBL/GenBank/DDBJ databases">
        <title>Comparative genomics of Brasilonema spp. strains.</title>
        <authorList>
            <person name="Alvarenga D.O."/>
            <person name="Fiore M.F."/>
            <person name="Varani A.M."/>
        </authorList>
    </citation>
    <scope>NUCLEOTIDE SEQUENCE [LARGE SCALE GENOMIC DNA]</scope>
    <source>
        <strain evidence="2 3">CENA114</strain>
    </source>
</reference>
<name>A0A856MEM1_9CYAN</name>
<sequence>MEMGKGSYTNLKKECNTWKKPLPNPKSNDSKLPLYQTLRERNLTLPYRASLSLVRRGKDFSAAKSEGEVLSGGL</sequence>
<dbReference type="AlphaFoldDB" id="A0A856MEM1"/>
<evidence type="ECO:0000313" key="2">
    <source>
        <dbReference type="EMBL" id="QDL08764.1"/>
    </source>
</evidence>
<evidence type="ECO:0000256" key="1">
    <source>
        <dbReference type="SAM" id="MobiDB-lite"/>
    </source>
</evidence>